<dbReference type="NCBIfam" id="NF006667">
    <property type="entry name" value="PRK09212.1"/>
    <property type="match status" value="1"/>
</dbReference>
<dbReference type="SMART" id="SM00861">
    <property type="entry name" value="Transket_pyr"/>
    <property type="match status" value="1"/>
</dbReference>
<dbReference type="CDD" id="cd07036">
    <property type="entry name" value="TPP_PYR_E1-PDHc-beta_like"/>
    <property type="match status" value="1"/>
</dbReference>
<dbReference type="PANTHER" id="PTHR43257">
    <property type="entry name" value="PYRUVATE DEHYDROGENASE E1 COMPONENT BETA SUBUNIT"/>
    <property type="match status" value="1"/>
</dbReference>
<dbReference type="Gene3D" id="3.40.50.920">
    <property type="match status" value="1"/>
</dbReference>
<comment type="caution">
    <text evidence="3">The sequence shown here is derived from an EMBL/GenBank/DDBJ whole genome shotgun (WGS) entry which is preliminary data.</text>
</comment>
<feature type="domain" description="Transketolase-like pyrimidine-binding" evidence="2">
    <location>
        <begin position="5"/>
        <end position="192"/>
    </location>
</feature>
<dbReference type="SUPFAM" id="SSF52518">
    <property type="entry name" value="Thiamin diphosphate-binding fold (THDP-binding)"/>
    <property type="match status" value="1"/>
</dbReference>
<dbReference type="SUPFAM" id="SSF52922">
    <property type="entry name" value="TK C-terminal domain-like"/>
    <property type="match status" value="1"/>
</dbReference>
<dbReference type="InterPro" id="IPR009014">
    <property type="entry name" value="Transketo_C/PFOR_II"/>
</dbReference>
<dbReference type="Proteomes" id="UP000031563">
    <property type="component" value="Unassembled WGS sequence"/>
</dbReference>
<reference evidence="3" key="1">
    <citation type="submission" date="2015-02" db="EMBL/GenBank/DDBJ databases">
        <title>Genome Assembly of Bacillaceae bacterium MTCC 8252.</title>
        <authorList>
            <person name="Verma A."/>
            <person name="Khatri I."/>
            <person name="Mual P."/>
            <person name="Subramanian S."/>
            <person name="Krishnamurthi S."/>
        </authorList>
    </citation>
    <scope>NUCLEOTIDE SEQUENCE [LARGE SCALE GENOMIC DNA]</scope>
    <source>
        <strain evidence="3">MTCC 8252</strain>
    </source>
</reference>
<dbReference type="FunFam" id="3.40.50.970:FF:000001">
    <property type="entry name" value="Pyruvate dehydrogenase E1 beta subunit"/>
    <property type="match status" value="1"/>
</dbReference>
<dbReference type="PANTHER" id="PTHR43257:SF3">
    <property type="entry name" value="ACETOIN:2,6-DICHLOROPHENOLINDOPHENOL OXIDOREDUCTASE SUBUNIT BETA"/>
    <property type="match status" value="1"/>
</dbReference>
<evidence type="ECO:0000256" key="1">
    <source>
        <dbReference type="ARBA" id="ARBA00023002"/>
    </source>
</evidence>
<dbReference type="InterPro" id="IPR005475">
    <property type="entry name" value="Transketolase-like_Pyr-bd"/>
</dbReference>
<dbReference type="Pfam" id="PF02780">
    <property type="entry name" value="Transketolase_C"/>
    <property type="match status" value="1"/>
</dbReference>
<proteinExistence type="predicted"/>
<dbReference type="EMBL" id="JWIR02000024">
    <property type="protein sequence ID" value="KKB41189.1"/>
    <property type="molecule type" value="Genomic_DNA"/>
</dbReference>
<evidence type="ECO:0000313" key="3">
    <source>
        <dbReference type="EMBL" id="KKB41189.1"/>
    </source>
</evidence>
<dbReference type="RefSeq" id="WP_040047529.1">
    <property type="nucleotide sequence ID" value="NZ_JWIR02000024.1"/>
</dbReference>
<dbReference type="FunFam" id="3.40.50.920:FF:000001">
    <property type="entry name" value="Pyruvate dehydrogenase E1 beta subunit"/>
    <property type="match status" value="1"/>
</dbReference>
<evidence type="ECO:0000259" key="2">
    <source>
        <dbReference type="SMART" id="SM00861"/>
    </source>
</evidence>
<sequence>MARIISMADAINEAMKLAMRKDENVILMGEDVAGGAEVDHLQDEDAWGGVLGVTKGLVQEFGRDRILDTPIAEAGYMGAAMAAASTGLRPIAELMFNDFIGSCLDEVLNQGAKFRYMFGGKAQVPVTVRTMHGAGFRAAAQHSQSLYALFTSVPGLKVVVPSTPYDAKGLLLAAIEDDDPVIFFEDKTLYNVTGEVPEEYYTIPLGKADIKREGSDVTIIGIGKQVNTALEAAEKLASQGIEAEVVDPRSLSPLDENTLLASVEKTNRLVIVDEANPRCNVATDIAALVADKGFDFLDAPIKRVTAPHTPVPFSPPLEDIYLPTPEKVIEAVNEMIGETPSVGAYA</sequence>
<dbReference type="Pfam" id="PF02779">
    <property type="entry name" value="Transket_pyr"/>
    <property type="match status" value="1"/>
</dbReference>
<dbReference type="GO" id="GO:0016491">
    <property type="term" value="F:oxidoreductase activity"/>
    <property type="evidence" value="ECO:0007669"/>
    <property type="project" value="UniProtKB-KW"/>
</dbReference>
<dbReference type="Gene3D" id="3.40.50.970">
    <property type="match status" value="1"/>
</dbReference>
<dbReference type="STRING" id="1221996.QY95_00896"/>
<dbReference type="AlphaFoldDB" id="A0A0F5I6D3"/>
<protein>
    <submittedName>
        <fullName evidence="3">Acetoin dehydrogenase E1 component beta-subunit</fullName>
    </submittedName>
</protein>
<evidence type="ECO:0000313" key="4">
    <source>
        <dbReference type="Proteomes" id="UP000031563"/>
    </source>
</evidence>
<keyword evidence="4" id="KW-1185">Reference proteome</keyword>
<gene>
    <name evidence="3" type="ORF">QY95_00896</name>
</gene>
<name>A0A0F5I6D3_BACTR</name>
<dbReference type="OrthoDB" id="9771835at2"/>
<accession>A0A0F5I6D3</accession>
<dbReference type="InterPro" id="IPR029061">
    <property type="entry name" value="THDP-binding"/>
</dbReference>
<dbReference type="InterPro" id="IPR033248">
    <property type="entry name" value="Transketolase_C"/>
</dbReference>
<organism evidence="3 4">
    <name type="scientific">Bacillus thermotolerans</name>
    <name type="common">Quasibacillus thermotolerans</name>
    <dbReference type="NCBI Taxonomy" id="1221996"/>
    <lineage>
        <taxon>Bacteria</taxon>
        <taxon>Bacillati</taxon>
        <taxon>Bacillota</taxon>
        <taxon>Bacilli</taxon>
        <taxon>Bacillales</taxon>
        <taxon>Bacillaceae</taxon>
        <taxon>Bacillus</taxon>
    </lineage>
</organism>
<keyword evidence="1" id="KW-0560">Oxidoreductase</keyword>